<protein>
    <submittedName>
        <fullName evidence="4">GNAT family N-acetyltransferase</fullName>
    </submittedName>
</protein>
<dbReference type="PANTHER" id="PTHR43877:SF2">
    <property type="entry name" value="AMINOALKYLPHOSPHONATE N-ACETYLTRANSFERASE-RELATED"/>
    <property type="match status" value="1"/>
</dbReference>
<evidence type="ECO:0000313" key="4">
    <source>
        <dbReference type="EMBL" id="QRH01031.1"/>
    </source>
</evidence>
<dbReference type="SUPFAM" id="SSF55729">
    <property type="entry name" value="Acyl-CoA N-acyltransferases (Nat)"/>
    <property type="match status" value="1"/>
</dbReference>
<dbReference type="Proteomes" id="UP000596252">
    <property type="component" value="Chromosome"/>
</dbReference>
<dbReference type="PANTHER" id="PTHR43877">
    <property type="entry name" value="AMINOALKYLPHOSPHONATE N-ACETYLTRANSFERASE-RELATED-RELATED"/>
    <property type="match status" value="1"/>
</dbReference>
<evidence type="ECO:0000259" key="3">
    <source>
        <dbReference type="PROSITE" id="PS51186"/>
    </source>
</evidence>
<keyword evidence="5" id="KW-1185">Reference proteome</keyword>
<accession>A0ABX7G148</accession>
<dbReference type="Gene3D" id="3.40.630.30">
    <property type="match status" value="1"/>
</dbReference>
<organism evidence="4 5">
    <name type="scientific">Shewanella litorisediminis</name>
    <dbReference type="NCBI Taxonomy" id="1173586"/>
    <lineage>
        <taxon>Bacteria</taxon>
        <taxon>Pseudomonadati</taxon>
        <taxon>Pseudomonadota</taxon>
        <taxon>Gammaproteobacteria</taxon>
        <taxon>Alteromonadales</taxon>
        <taxon>Shewanellaceae</taxon>
        <taxon>Shewanella</taxon>
    </lineage>
</organism>
<dbReference type="PROSITE" id="PS51186">
    <property type="entry name" value="GNAT"/>
    <property type="match status" value="1"/>
</dbReference>
<dbReference type="EMBL" id="CP069213">
    <property type="protein sequence ID" value="QRH01031.1"/>
    <property type="molecule type" value="Genomic_DNA"/>
</dbReference>
<dbReference type="CDD" id="cd04301">
    <property type="entry name" value="NAT_SF"/>
    <property type="match status" value="1"/>
</dbReference>
<name>A0ABX7G148_9GAMM</name>
<evidence type="ECO:0000256" key="1">
    <source>
        <dbReference type="ARBA" id="ARBA00022679"/>
    </source>
</evidence>
<sequence>MNIRKAVAADLTDIVNFNQAMALETEGLQLDTATLTKGVSTLLENPAKGFYLVADIDGEIAGSLMVTFEWSDWRAKDYYWIQSVYIRPEHRRKGIYTRLYQAVKDMAAAAGGAASFRLYVEQENANAQHTYEALGMEKSYYLMYEEKPKG</sequence>
<dbReference type="Pfam" id="PF00583">
    <property type="entry name" value="Acetyltransf_1"/>
    <property type="match status" value="1"/>
</dbReference>
<keyword evidence="1" id="KW-0808">Transferase</keyword>
<proteinExistence type="predicted"/>
<evidence type="ECO:0000256" key="2">
    <source>
        <dbReference type="ARBA" id="ARBA00023315"/>
    </source>
</evidence>
<dbReference type="InterPro" id="IPR050832">
    <property type="entry name" value="Bact_Acetyltransf"/>
</dbReference>
<keyword evidence="2" id="KW-0012">Acyltransferase</keyword>
<dbReference type="RefSeq" id="WP_203324726.1">
    <property type="nucleotide sequence ID" value="NZ_CP069213.1"/>
</dbReference>
<feature type="domain" description="N-acetyltransferase" evidence="3">
    <location>
        <begin position="1"/>
        <end position="150"/>
    </location>
</feature>
<gene>
    <name evidence="4" type="ORF">JQC75_14345</name>
</gene>
<dbReference type="InterPro" id="IPR016181">
    <property type="entry name" value="Acyl_CoA_acyltransferase"/>
</dbReference>
<evidence type="ECO:0000313" key="5">
    <source>
        <dbReference type="Proteomes" id="UP000596252"/>
    </source>
</evidence>
<reference evidence="4 5" key="1">
    <citation type="journal article" date="2012" name="Antonie Van Leeuwenhoek">
        <title>Shewanella litorisediminis sp. nov., a gammaproteobacterium isolated from a tidal flat sediment.</title>
        <authorList>
            <person name="Lee M.H."/>
            <person name="Yoon J.H."/>
        </authorList>
    </citation>
    <scope>NUCLEOTIDE SEQUENCE [LARGE SCALE GENOMIC DNA]</scope>
    <source>
        <strain evidence="4 5">SMK1-12</strain>
    </source>
</reference>
<dbReference type="InterPro" id="IPR000182">
    <property type="entry name" value="GNAT_dom"/>
</dbReference>